<dbReference type="GO" id="GO:0003723">
    <property type="term" value="F:RNA binding"/>
    <property type="evidence" value="ECO:0007669"/>
    <property type="project" value="InterPro"/>
</dbReference>
<dbReference type="RefSeq" id="WP_353547882.1">
    <property type="nucleotide sequence ID" value="NZ_JAGKSB010000017.1"/>
</dbReference>
<dbReference type="EMBL" id="JAGKSB010000017">
    <property type="protein sequence ID" value="MBP3944372.1"/>
    <property type="molecule type" value="Genomic_DNA"/>
</dbReference>
<dbReference type="Proteomes" id="UP000679691">
    <property type="component" value="Unassembled WGS sequence"/>
</dbReference>
<dbReference type="InterPro" id="IPR006145">
    <property type="entry name" value="PsdUridine_synth_RsuA/RluA"/>
</dbReference>
<comment type="caution">
    <text evidence="3">The sequence shown here is derived from an EMBL/GenBank/DDBJ whole genome shotgun (WGS) entry which is preliminary data.</text>
</comment>
<reference evidence="3" key="1">
    <citation type="submission" date="2021-03" db="EMBL/GenBank/DDBJ databases">
        <authorList>
            <person name="Lu T."/>
            <person name="Wang Q."/>
            <person name="Han X."/>
        </authorList>
    </citation>
    <scope>NUCLEOTIDE SEQUENCE</scope>
    <source>
        <strain evidence="3">WQ 2009</strain>
    </source>
</reference>
<sequence length="557" mass="63234">MQHTYFTSFKTSIATLKAPALFTFPFCYQPHPLAEIAAEELQEYLLNQQDFKHNFGLNPADNSPAIGKMFGVLVVENKAGEIGYIAACSGKLAGINNHKRLVPPVFDMLQKDSYFLQEEEILNAYNAALATCESNPQRQFLKNEIAALTAESTQEVAAKKIANKSLKQERAQARLALSPDTPDYDRLQADFIKQSLRDKFELNQLVAHWNQRINEKTNALADLETEIQSLKNARKQKSAELQQYLFQQYYFLNKDLERKNIAQIFQEALQQLPPAAAGECAAPKLLQYAFSNDLRPIAMAEFWWGQSFGAEVRQHKQYYPACKSKCEPILGHMLKGIPLDPNPLLINTAADVELPIFYEDEAILIINKPAEFLSVPGIYVKDSVYTRMKTYLPTSDSPLIVHRLDMSTSGILVIAKTKAAHKYLQQQFANRTVKKRYEALLAGRLQENEGFIELPLRVDLEDRPRQLVCYEHGKPARTAWEVIALRDDKTLVSFYPITGRTHQLRVHAAHHAGLNTPIYGDDLYGKVADRLYLHAAYIEFIHPITKESISFNIPAEF</sequence>
<dbReference type="PROSITE" id="PS01129">
    <property type="entry name" value="PSI_RLU"/>
    <property type="match status" value="1"/>
</dbReference>
<dbReference type="InterPro" id="IPR050188">
    <property type="entry name" value="RluA_PseudoU_synthase"/>
</dbReference>
<dbReference type="InterPro" id="IPR006224">
    <property type="entry name" value="PsdUridine_synth_RluA-like_CS"/>
</dbReference>
<evidence type="ECO:0000256" key="1">
    <source>
        <dbReference type="SAM" id="Coils"/>
    </source>
</evidence>
<evidence type="ECO:0000313" key="3">
    <source>
        <dbReference type="EMBL" id="MBP3944372.1"/>
    </source>
</evidence>
<proteinExistence type="predicted"/>
<dbReference type="GO" id="GO:0000455">
    <property type="term" value="P:enzyme-directed rRNA pseudouridine synthesis"/>
    <property type="evidence" value="ECO:0007669"/>
    <property type="project" value="TreeGrafter"/>
</dbReference>
<protein>
    <submittedName>
        <fullName evidence="3">RluA family pseudouridine synthase</fullName>
    </submittedName>
</protein>
<evidence type="ECO:0000313" key="4">
    <source>
        <dbReference type="Proteomes" id="UP000679691"/>
    </source>
</evidence>
<gene>
    <name evidence="3" type="ORF">J5U18_12560</name>
</gene>
<dbReference type="PANTHER" id="PTHR21600:SF89">
    <property type="entry name" value="RIBOSOMAL LARGE SUBUNIT PSEUDOURIDINE SYNTHASE A"/>
    <property type="match status" value="1"/>
</dbReference>
<dbReference type="CDD" id="cd02869">
    <property type="entry name" value="PseudoU_synth_RluA_like"/>
    <property type="match status" value="1"/>
</dbReference>
<dbReference type="GO" id="GO:0009982">
    <property type="term" value="F:pseudouridine synthase activity"/>
    <property type="evidence" value="ECO:0007669"/>
    <property type="project" value="InterPro"/>
</dbReference>
<dbReference type="AlphaFoldDB" id="A0A8T4HBH9"/>
<dbReference type="Pfam" id="PF00849">
    <property type="entry name" value="PseudoU_synth_2"/>
    <property type="match status" value="1"/>
</dbReference>
<dbReference type="Gene3D" id="3.30.2350.10">
    <property type="entry name" value="Pseudouridine synthase"/>
    <property type="match status" value="1"/>
</dbReference>
<organism evidence="3 4">
    <name type="scientific">Rhinopithecimicrobium faecis</name>
    <dbReference type="NCBI Taxonomy" id="2820698"/>
    <lineage>
        <taxon>Bacteria</taxon>
        <taxon>Pseudomonadati</taxon>
        <taxon>Bacteroidota</taxon>
        <taxon>Sphingobacteriia</taxon>
        <taxon>Sphingobacteriales</taxon>
        <taxon>Sphingobacteriaceae</taxon>
        <taxon>Rhinopithecimicrobium</taxon>
    </lineage>
</organism>
<evidence type="ECO:0000259" key="2">
    <source>
        <dbReference type="Pfam" id="PF00849"/>
    </source>
</evidence>
<keyword evidence="1" id="KW-0175">Coiled coil</keyword>
<dbReference type="GO" id="GO:0140098">
    <property type="term" value="F:catalytic activity, acting on RNA"/>
    <property type="evidence" value="ECO:0007669"/>
    <property type="project" value="UniProtKB-ARBA"/>
</dbReference>
<feature type="coiled-coil region" evidence="1">
    <location>
        <begin position="206"/>
        <end position="240"/>
    </location>
</feature>
<name>A0A8T4HBH9_9SPHI</name>
<dbReference type="PANTHER" id="PTHR21600">
    <property type="entry name" value="MITOCHONDRIAL RNA PSEUDOURIDINE SYNTHASE"/>
    <property type="match status" value="1"/>
</dbReference>
<accession>A0A8T4HBH9</accession>
<dbReference type="InterPro" id="IPR020103">
    <property type="entry name" value="PsdUridine_synth_cat_dom_sf"/>
</dbReference>
<feature type="domain" description="Pseudouridine synthase RsuA/RluA-like" evidence="2">
    <location>
        <begin position="363"/>
        <end position="510"/>
    </location>
</feature>
<dbReference type="SUPFAM" id="SSF55120">
    <property type="entry name" value="Pseudouridine synthase"/>
    <property type="match status" value="1"/>
</dbReference>
<keyword evidence="4" id="KW-1185">Reference proteome</keyword>